<feature type="disulfide bond" evidence="9">
    <location>
        <begin position="28"/>
        <end position="43"/>
    </location>
</feature>
<keyword evidence="2" id="KW-0812">Transmembrane</keyword>
<dbReference type="InterPro" id="IPR023415">
    <property type="entry name" value="LDLR_class-A_CS"/>
</dbReference>
<protein>
    <recommendedName>
        <fullName evidence="12">FZ domain-containing protein</fullName>
    </recommendedName>
</protein>
<evidence type="ECO:0000256" key="8">
    <source>
        <dbReference type="ARBA" id="ARBA00023180"/>
    </source>
</evidence>
<dbReference type="SMART" id="SM00192">
    <property type="entry name" value="LDLa"/>
    <property type="match status" value="2"/>
</dbReference>
<evidence type="ECO:0000256" key="4">
    <source>
        <dbReference type="ARBA" id="ARBA00022989"/>
    </source>
</evidence>
<dbReference type="InterPro" id="IPR036055">
    <property type="entry name" value="LDL_receptor-like_sf"/>
</dbReference>
<dbReference type="EnsemblMetazoa" id="BGLB040149-RA">
    <property type="protein sequence ID" value="BGLB040149-PA"/>
    <property type="gene ID" value="BGLB040149"/>
</dbReference>
<feature type="disulfide bond" evidence="9">
    <location>
        <begin position="53"/>
        <end position="71"/>
    </location>
</feature>
<dbReference type="SUPFAM" id="SSF57424">
    <property type="entry name" value="LDL receptor-like module"/>
    <property type="match status" value="2"/>
</dbReference>
<keyword evidence="5" id="KW-0472">Membrane</keyword>
<feature type="disulfide bond" evidence="9">
    <location>
        <begin position="65"/>
        <end position="80"/>
    </location>
</feature>
<evidence type="ECO:0000256" key="9">
    <source>
        <dbReference type="PROSITE-ProRule" id="PRU00124"/>
    </source>
</evidence>
<dbReference type="Gene3D" id="4.10.400.10">
    <property type="entry name" value="Low-density Lipoprotein Receptor"/>
    <property type="match status" value="2"/>
</dbReference>
<dbReference type="CDD" id="cd00112">
    <property type="entry name" value="LDLa"/>
    <property type="match status" value="2"/>
</dbReference>
<dbReference type="PROSITE" id="PS01209">
    <property type="entry name" value="LDLRA_1"/>
    <property type="match status" value="1"/>
</dbReference>
<sequence>MLITLVTCPSNHFQCEDLYKCVYQGSKCEGFRDCWDGSDEVNCVCDPDDQFECTSGRCIPITWRCDGDNDCGDMSDELTCPTLHPDVCANVLSVLACALMNETASPMCSNYCDAHKFCRQFCNFCNDLALILV</sequence>
<dbReference type="KEGG" id="bgt:106052683"/>
<evidence type="ECO:0000256" key="2">
    <source>
        <dbReference type="ARBA" id="ARBA00022692"/>
    </source>
</evidence>
<keyword evidence="3" id="KW-0677">Repeat</keyword>
<dbReference type="InterPro" id="IPR002172">
    <property type="entry name" value="LDrepeatLR_classA_rpt"/>
</dbReference>
<evidence type="ECO:0000256" key="3">
    <source>
        <dbReference type="ARBA" id="ARBA00022737"/>
    </source>
</evidence>
<dbReference type="VEuPathDB" id="VectorBase:BGLAX_031657"/>
<keyword evidence="4" id="KW-1133">Transmembrane helix</keyword>
<dbReference type="PANTHER" id="PTHR22722">
    <property type="entry name" value="LOW-DENSITY LIPOPROTEIN RECEPTOR-RELATED PROTEIN 2-RELATED"/>
    <property type="match status" value="1"/>
</dbReference>
<evidence type="ECO:0000313" key="10">
    <source>
        <dbReference type="EnsemblMetazoa" id="BGLB040149-PA"/>
    </source>
</evidence>
<keyword evidence="8" id="KW-0325">Glycoprotein</keyword>
<dbReference type="InterPro" id="IPR051221">
    <property type="entry name" value="LDLR-related"/>
</dbReference>
<accession>A0A2C9M9Q2</accession>
<evidence type="ECO:0000313" key="11">
    <source>
        <dbReference type="Proteomes" id="UP000076420"/>
    </source>
</evidence>
<keyword evidence="7" id="KW-0675">Receptor</keyword>
<keyword evidence="6 9" id="KW-1015">Disulfide bond</keyword>
<proteinExistence type="predicted"/>
<dbReference type="OrthoDB" id="10017719at2759"/>
<dbReference type="GO" id="GO:0005886">
    <property type="term" value="C:plasma membrane"/>
    <property type="evidence" value="ECO:0007669"/>
    <property type="project" value="TreeGrafter"/>
</dbReference>
<gene>
    <name evidence="10" type="primary">106052683</name>
</gene>
<evidence type="ECO:0000256" key="1">
    <source>
        <dbReference type="ARBA" id="ARBA00004167"/>
    </source>
</evidence>
<organism evidence="10 11">
    <name type="scientific">Biomphalaria glabrata</name>
    <name type="common">Bloodfluke planorb</name>
    <name type="synonym">Freshwater snail</name>
    <dbReference type="NCBI Taxonomy" id="6526"/>
    <lineage>
        <taxon>Eukaryota</taxon>
        <taxon>Metazoa</taxon>
        <taxon>Spiralia</taxon>
        <taxon>Lophotrochozoa</taxon>
        <taxon>Mollusca</taxon>
        <taxon>Gastropoda</taxon>
        <taxon>Heterobranchia</taxon>
        <taxon>Euthyneura</taxon>
        <taxon>Panpulmonata</taxon>
        <taxon>Hygrophila</taxon>
        <taxon>Lymnaeoidea</taxon>
        <taxon>Planorbidae</taxon>
        <taxon>Biomphalaria</taxon>
    </lineage>
</organism>
<dbReference type="Pfam" id="PF00057">
    <property type="entry name" value="Ldl_recept_a"/>
    <property type="match status" value="2"/>
</dbReference>
<evidence type="ECO:0000256" key="6">
    <source>
        <dbReference type="ARBA" id="ARBA00023157"/>
    </source>
</evidence>
<dbReference type="PROSITE" id="PS50068">
    <property type="entry name" value="LDLRA_2"/>
    <property type="match status" value="2"/>
</dbReference>
<dbReference type="VEuPathDB" id="VectorBase:BGLB040149"/>
<evidence type="ECO:0000256" key="5">
    <source>
        <dbReference type="ARBA" id="ARBA00023136"/>
    </source>
</evidence>
<dbReference type="GO" id="GO:0043235">
    <property type="term" value="C:receptor complex"/>
    <property type="evidence" value="ECO:0007669"/>
    <property type="project" value="TreeGrafter"/>
</dbReference>
<dbReference type="FunFam" id="4.10.400.10:FF:000004">
    <property type="entry name" value="Low-density lipoprotein receptor-related protein 1"/>
    <property type="match status" value="1"/>
</dbReference>
<evidence type="ECO:0000256" key="7">
    <source>
        <dbReference type="ARBA" id="ARBA00023170"/>
    </source>
</evidence>
<dbReference type="Proteomes" id="UP000076420">
    <property type="component" value="Unassembled WGS sequence"/>
</dbReference>
<evidence type="ECO:0008006" key="12">
    <source>
        <dbReference type="Google" id="ProtNLM"/>
    </source>
</evidence>
<name>A0A2C9M9Q2_BIOGL</name>
<dbReference type="PRINTS" id="PR00261">
    <property type="entry name" value="LDLRECEPTOR"/>
</dbReference>
<dbReference type="AlphaFoldDB" id="A0A2C9M9Q2"/>
<reference evidence="10" key="1">
    <citation type="submission" date="2020-05" db="UniProtKB">
        <authorList>
            <consortium name="EnsemblMetazoa"/>
        </authorList>
    </citation>
    <scope>IDENTIFICATION</scope>
    <source>
        <strain evidence="10">BB02</strain>
    </source>
</reference>
<comment type="subcellular location">
    <subcellularLocation>
        <location evidence="1">Membrane</location>
        <topology evidence="1">Single-pass membrane protein</topology>
    </subcellularLocation>
</comment>
<dbReference type="STRING" id="6526.A0A2C9M9Q2"/>
<comment type="caution">
    <text evidence="9">Lacks conserved residue(s) required for the propagation of feature annotation.</text>
</comment>